<keyword evidence="23" id="KW-1185">Reference proteome</keyword>
<keyword evidence="5" id="KW-0732">Signal</keyword>
<proteinExistence type="inferred from homology"/>
<keyword evidence="9 20" id="KW-0472">Membrane</keyword>
<dbReference type="Pfam" id="PF10613">
    <property type="entry name" value="Lig_chan-Glu_bd"/>
    <property type="match status" value="1"/>
</dbReference>
<dbReference type="InterPro" id="IPR001508">
    <property type="entry name" value="Iono_Glu_rcpt_met"/>
</dbReference>
<evidence type="ECO:0000256" key="10">
    <source>
        <dbReference type="ARBA" id="ARBA00023170"/>
    </source>
</evidence>
<evidence type="ECO:0000256" key="9">
    <source>
        <dbReference type="ARBA" id="ARBA00023136"/>
    </source>
</evidence>
<evidence type="ECO:0000259" key="22">
    <source>
        <dbReference type="SMART" id="SM00918"/>
    </source>
</evidence>
<dbReference type="RefSeq" id="XP_052126877.1">
    <property type="nucleotide sequence ID" value="XM_052270917.1"/>
</dbReference>
<dbReference type="InterPro" id="IPR028082">
    <property type="entry name" value="Peripla_BP_I"/>
</dbReference>
<dbReference type="CDD" id="cd06382">
    <property type="entry name" value="PBP1_iGluR_Kainate"/>
    <property type="match status" value="1"/>
</dbReference>
<feature type="transmembrane region" description="Helical" evidence="20">
    <location>
        <begin position="507"/>
        <end position="526"/>
    </location>
</feature>
<dbReference type="SUPFAM" id="SSF53822">
    <property type="entry name" value="Periplasmic binding protein-like I"/>
    <property type="match status" value="1"/>
</dbReference>
<feature type="binding site" evidence="17">
    <location>
        <position position="462"/>
    </location>
    <ligand>
        <name>L-glutamate</name>
        <dbReference type="ChEBI" id="CHEBI:29985"/>
    </ligand>
</feature>
<dbReference type="Gene3D" id="3.40.190.10">
    <property type="entry name" value="Periplasmic binding protein-like II"/>
    <property type="match status" value="3"/>
</dbReference>
<keyword evidence="19" id="KW-1015">Disulfide bond</keyword>
<dbReference type="GO" id="GO:0045211">
    <property type="term" value="C:postsynaptic membrane"/>
    <property type="evidence" value="ECO:0007669"/>
    <property type="project" value="UniProtKB-SubCell"/>
</dbReference>
<dbReference type="FunFam" id="3.40.190.10:FF:000178">
    <property type="entry name" value="Glutamate receptor subunit"/>
    <property type="match status" value="1"/>
</dbReference>
<evidence type="ECO:0000256" key="19">
    <source>
        <dbReference type="PIRSR" id="PIRSR601508-3"/>
    </source>
</evidence>
<feature type="binding site" evidence="17">
    <location>
        <position position="684"/>
    </location>
    <ligand>
        <name>L-glutamate</name>
        <dbReference type="ChEBI" id="CHEBI:29985"/>
    </ligand>
</feature>
<keyword evidence="4 20" id="KW-0812">Transmembrane</keyword>
<evidence type="ECO:0000256" key="18">
    <source>
        <dbReference type="PIRSR" id="PIRSR601508-2"/>
    </source>
</evidence>
<feature type="domain" description="Ionotropic glutamate receptor C-terminal" evidence="21">
    <location>
        <begin position="377"/>
        <end position="747"/>
    </location>
</feature>
<keyword evidence="12" id="KW-0628">Postsynaptic cell membrane</keyword>
<dbReference type="SMART" id="SM00079">
    <property type="entry name" value="PBPe"/>
    <property type="match status" value="1"/>
</dbReference>
<organism evidence="23 24">
    <name type="scientific">Frankliniella occidentalis</name>
    <name type="common">Western flower thrips</name>
    <name type="synonym">Euthrips occidentalis</name>
    <dbReference type="NCBI Taxonomy" id="133901"/>
    <lineage>
        <taxon>Eukaryota</taxon>
        <taxon>Metazoa</taxon>
        <taxon>Ecdysozoa</taxon>
        <taxon>Arthropoda</taxon>
        <taxon>Hexapoda</taxon>
        <taxon>Insecta</taxon>
        <taxon>Pterygota</taxon>
        <taxon>Neoptera</taxon>
        <taxon>Paraneoptera</taxon>
        <taxon>Thysanoptera</taxon>
        <taxon>Terebrantia</taxon>
        <taxon>Thripoidea</taxon>
        <taxon>Thripidae</taxon>
        <taxon>Frankliniella</taxon>
    </lineage>
</organism>
<dbReference type="Gene3D" id="3.40.50.2300">
    <property type="match status" value="2"/>
</dbReference>
<dbReference type="Pfam" id="PF01094">
    <property type="entry name" value="ANF_receptor"/>
    <property type="match status" value="1"/>
</dbReference>
<dbReference type="FunFam" id="3.40.190.10:FF:000060">
    <property type="entry name" value="Glutamate receptor ionotropic, kainate 1"/>
    <property type="match status" value="1"/>
</dbReference>
<feature type="binding site" evidence="17">
    <location>
        <position position="634"/>
    </location>
    <ligand>
        <name>L-glutamate</name>
        <dbReference type="ChEBI" id="CHEBI:29985"/>
    </ligand>
</feature>
<keyword evidence="3" id="KW-1003">Cell membrane</keyword>
<dbReference type="FunFam" id="1.10.287.70:FF:000064">
    <property type="entry name" value="Glutamate receptor ionotropic, kainate"/>
    <property type="match status" value="1"/>
</dbReference>
<sequence length="1364" mass="151444">MDKQVLPHARLVPVVEILSPLDSFSTGKRLCNITRQGVSAVFGPKSPETSGIVSSICETLQIPHFLTHWDTNPRPAKYQINIHPDPKSLSHALVALLEDMAWRTFTIIYENDEGLVRLQEVLKVHGPRDNPITVRQLGEGSDYRPLLKEIHNTSESRIILDVSPEKIIDLFVQAKHVNMMGDYTSYLVTSLDAHTFDYGAVNSWITDKRNIANITGMRLVDPTSVEVQNAVQDWVFSERLRGNTINIKPDDVKTSAALMYDAVHVFARSLHLLNQTAPEVYEQPLRCDGVDTWEHGERIVSFIKAKYGSADVTERGMTGLIALDPASHYRRTNFTLTLVETNSNSATGIWNMTGIHLFRSVEEMERSEKQKLSKKFMRVVSRIGPPYLMKLDNYTEGSGNAGLEGYSMDLIDEISKILNFKYEFHLVKDGKYGSLNPVTKQWDGIIKELLDRKADLGICDLTITYDRERAVDFTMPFMNLGISILFAKPKEPDPNLFSFLSPLSLEVWIYMATAYVGVSLLLFVLARTSPYEWDNPHPCNPHPEELQNTFTLINSMWFAMGSFLQQGCDFLPKAVSTRMVAGMWWFFTLIMISSYTANLAAFLTVNRMDDTITSAKDLAQQNKIKYGCVDGGSTQAFFKNSNFSDYQRMWASMESSRPSVFPKTNTEGVERVLKSKRSYAYLMESSSIEYVVERNCKLMQIGNHLDSKGYGIAMPMHSWYRTLISGAVLKLQETGRLAELKEKWWKKKRGGGRCQVLVAALLTTSPAAGRSCLRRRLERVEQAESSLSAAEIFSQAAALTFEPRHSCVAVVLVDDVEDATPRTVPVAALLRRLSLPVVLLGVQGFGRQSSEWPCSAAVLLARSYPAAVLGRVAARADFAVLVALTEALAEDSAFPEQAIACSAALVSLASGRRWRLSDAYLAPPRVWLREHDGDERATRRVDFQGRMLRVAAFHQPPLLYIDDPSDPESMSGMEGHVLRMLAEHLNFTLSLVRLAESERWGRPDGRGSWRGGVLGALVSGRADLAPGAWVQLDQARVVDFAQSTRMSCLTFMAPRPRLLLASGNAVFLPLRPTVWACWGAAIAVASVSGRALHVAARRAAAATGKHFASLDRCLLVLLGGAVAAYIPRSTASLGPHRHLVAWWVVFAMLMTTAYSSGLIAQLTLSRFEAVVDTPEDIVRNGLTWVSTFAPNLHVMMNLENEAERRVAEDLRLVDGAHWEEAVASGRHVVHGQRLDRVYFFWEGGNLGSATLSRLRVMRSCLVTYPAAVAVARGSPLLAVLNPVLLRLTQAGLVAYWQDIVLATRGRSAVFALLADGGERRAGPKPLELVQLRGAFRVLASGLAFAAVVFAAELLSRHRSVRNGR</sequence>
<comment type="similarity">
    <text evidence="1">Belongs to the glutamate-gated ion channel (TC 1.A.10.1) family.</text>
</comment>
<evidence type="ECO:0000256" key="5">
    <source>
        <dbReference type="ARBA" id="ARBA00022729"/>
    </source>
</evidence>
<evidence type="ECO:0000256" key="20">
    <source>
        <dbReference type="SAM" id="Phobius"/>
    </source>
</evidence>
<feature type="site" description="Interaction with the cone snail toxin Con-ikot-ikot" evidence="18">
    <location>
        <position position="730"/>
    </location>
</feature>
<keyword evidence="7" id="KW-0770">Synapse</keyword>
<accession>A0A9C6UB93</accession>
<feature type="transmembrane region" description="Helical" evidence="20">
    <location>
        <begin position="1333"/>
        <end position="1354"/>
    </location>
</feature>
<feature type="transmembrane region" description="Helical" evidence="20">
    <location>
        <begin position="584"/>
        <end position="605"/>
    </location>
</feature>
<name>A0A9C6UB93_FRAOC</name>
<dbReference type="PANTHER" id="PTHR18966">
    <property type="entry name" value="IONOTROPIC GLUTAMATE RECEPTOR"/>
    <property type="match status" value="1"/>
</dbReference>
<dbReference type="InterPro" id="IPR001828">
    <property type="entry name" value="ANF_lig-bd_rcpt"/>
</dbReference>
<feature type="binding site" evidence="17">
    <location>
        <position position="633"/>
    </location>
    <ligand>
        <name>L-glutamate</name>
        <dbReference type="ChEBI" id="CHEBI:29985"/>
    </ligand>
</feature>
<dbReference type="GeneID" id="113208706"/>
<evidence type="ECO:0000256" key="12">
    <source>
        <dbReference type="ARBA" id="ARBA00023257"/>
    </source>
</evidence>
<feature type="binding site" evidence="17">
    <location>
        <position position="467"/>
    </location>
    <ligand>
        <name>L-glutamate</name>
        <dbReference type="ChEBI" id="CHEBI:29985"/>
    </ligand>
</feature>
<dbReference type="SUPFAM" id="SSF53850">
    <property type="entry name" value="Periplasmic binding protein-like II"/>
    <property type="match status" value="2"/>
</dbReference>
<comment type="subcellular location">
    <subcellularLocation>
        <location evidence="15">Postsynaptic cell membrane</location>
        <topology evidence="15">Multi-pass membrane protein</topology>
    </subcellularLocation>
</comment>
<evidence type="ECO:0000256" key="8">
    <source>
        <dbReference type="ARBA" id="ARBA00023065"/>
    </source>
</evidence>
<dbReference type="SMART" id="SM00918">
    <property type="entry name" value="Lig_chan-Glu_bd"/>
    <property type="match status" value="2"/>
</dbReference>
<dbReference type="InterPro" id="IPR001320">
    <property type="entry name" value="Iontro_rcpt_C"/>
</dbReference>
<evidence type="ECO:0000256" key="2">
    <source>
        <dbReference type="ARBA" id="ARBA00022448"/>
    </source>
</evidence>
<dbReference type="KEGG" id="foc:113208706"/>
<evidence type="ECO:0000256" key="16">
    <source>
        <dbReference type="ARBA" id="ARBA00072754"/>
    </source>
</evidence>
<keyword evidence="11" id="KW-0325">Glycoprotein</keyword>
<evidence type="ECO:0000256" key="3">
    <source>
        <dbReference type="ARBA" id="ARBA00022475"/>
    </source>
</evidence>
<evidence type="ECO:0000256" key="4">
    <source>
        <dbReference type="ARBA" id="ARBA00022692"/>
    </source>
</evidence>
<evidence type="ECO:0000256" key="14">
    <source>
        <dbReference type="ARBA" id="ARBA00023303"/>
    </source>
</evidence>
<evidence type="ECO:0000256" key="15">
    <source>
        <dbReference type="ARBA" id="ARBA00034104"/>
    </source>
</evidence>
<feature type="disulfide bond" evidence="19">
    <location>
        <begin position="696"/>
        <end position="754"/>
    </location>
</feature>
<evidence type="ECO:0000256" key="6">
    <source>
        <dbReference type="ARBA" id="ARBA00022989"/>
    </source>
</evidence>
<evidence type="ECO:0000259" key="21">
    <source>
        <dbReference type="SMART" id="SM00079"/>
    </source>
</evidence>
<evidence type="ECO:0000256" key="17">
    <source>
        <dbReference type="PIRSR" id="PIRSR601508-1"/>
    </source>
</evidence>
<evidence type="ECO:0000256" key="1">
    <source>
        <dbReference type="ARBA" id="ARBA00008685"/>
    </source>
</evidence>
<dbReference type="InterPro" id="IPR015683">
    <property type="entry name" value="Ionotropic_Glu_rcpt"/>
</dbReference>
<keyword evidence="2" id="KW-0813">Transport</keyword>
<keyword evidence="10" id="KW-0675">Receptor</keyword>
<feature type="domain" description="Ionotropic glutamate receptor L-glutamate and glycine-binding" evidence="22">
    <location>
        <begin position="957"/>
        <end position="1019"/>
    </location>
</feature>
<dbReference type="Proteomes" id="UP000504606">
    <property type="component" value="Unplaced"/>
</dbReference>
<feature type="site" description="Crucial to convey clamshell closure to channel opening" evidence="18">
    <location>
        <position position="612"/>
    </location>
</feature>
<protein>
    <recommendedName>
        <fullName evidence="16">Glutamate receptor 1</fullName>
    </recommendedName>
</protein>
<reference evidence="24" key="1">
    <citation type="submission" date="2025-08" db="UniProtKB">
        <authorList>
            <consortium name="RefSeq"/>
        </authorList>
    </citation>
    <scope>IDENTIFICATION</scope>
    <source>
        <tissue evidence="24">Whole organism</tissue>
    </source>
</reference>
<dbReference type="Gene3D" id="1.10.287.70">
    <property type="match status" value="2"/>
</dbReference>
<dbReference type="InterPro" id="IPR019594">
    <property type="entry name" value="Glu/Gly-bd"/>
</dbReference>
<evidence type="ECO:0000256" key="11">
    <source>
        <dbReference type="ARBA" id="ARBA00023180"/>
    </source>
</evidence>
<keyword evidence="8" id="KW-0406">Ion transport</keyword>
<keyword evidence="6 20" id="KW-1133">Transmembrane helix</keyword>
<gene>
    <name evidence="24" type="primary">LOC113208706</name>
</gene>
<feature type="site" description="Interaction with the cone snail toxin Con-ikot-ikot" evidence="18">
    <location>
        <position position="639"/>
    </location>
</feature>
<dbReference type="OrthoDB" id="5984008at2759"/>
<evidence type="ECO:0000256" key="13">
    <source>
        <dbReference type="ARBA" id="ARBA00023286"/>
    </source>
</evidence>
<dbReference type="Pfam" id="PF00060">
    <property type="entry name" value="Lig_chan"/>
    <property type="match status" value="1"/>
</dbReference>
<evidence type="ECO:0000313" key="23">
    <source>
        <dbReference type="Proteomes" id="UP000504606"/>
    </source>
</evidence>
<keyword evidence="14" id="KW-0407">Ion channel</keyword>
<dbReference type="GO" id="GO:0004970">
    <property type="term" value="F:glutamate-gated receptor activity"/>
    <property type="evidence" value="ECO:0007669"/>
    <property type="project" value="UniProtKB-ARBA"/>
</dbReference>
<keyword evidence="13" id="KW-1071">Ligand-gated ion channel</keyword>
<dbReference type="GO" id="GO:0008328">
    <property type="term" value="C:ionotropic glutamate receptor complex"/>
    <property type="evidence" value="ECO:0007669"/>
    <property type="project" value="UniProtKB-ARBA"/>
</dbReference>
<evidence type="ECO:0000313" key="24">
    <source>
        <dbReference type="RefSeq" id="XP_052126877.1"/>
    </source>
</evidence>
<feature type="domain" description="Ionotropic glutamate receptor L-glutamate and glycine-binding" evidence="22">
    <location>
        <begin position="386"/>
        <end position="451"/>
    </location>
</feature>
<evidence type="ECO:0000256" key="7">
    <source>
        <dbReference type="ARBA" id="ARBA00023018"/>
    </source>
</evidence>
<dbReference type="PRINTS" id="PR00177">
    <property type="entry name" value="NMDARECEPTOR"/>
</dbReference>